<organism evidence="2 3">
    <name type="scientific">Rothia aerolata</name>
    <dbReference type="NCBI Taxonomy" id="1812262"/>
    <lineage>
        <taxon>Bacteria</taxon>
        <taxon>Bacillati</taxon>
        <taxon>Actinomycetota</taxon>
        <taxon>Actinomycetes</taxon>
        <taxon>Micrococcales</taxon>
        <taxon>Micrococcaceae</taxon>
        <taxon>Rothia</taxon>
    </lineage>
</organism>
<evidence type="ECO:0000313" key="3">
    <source>
        <dbReference type="Proteomes" id="UP000600171"/>
    </source>
</evidence>
<comment type="caution">
    <text evidence="2">The sequence shown here is derived from an EMBL/GenBank/DDBJ whole genome shotgun (WGS) entry which is preliminary data.</text>
</comment>
<proteinExistence type="predicted"/>
<dbReference type="InterPro" id="IPR000835">
    <property type="entry name" value="HTH_MarR-typ"/>
</dbReference>
<dbReference type="AlphaFoldDB" id="A0A917IXA2"/>
<dbReference type="PRINTS" id="PR00598">
    <property type="entry name" value="HTHMARR"/>
</dbReference>
<dbReference type="Gene3D" id="1.10.10.10">
    <property type="entry name" value="Winged helix-like DNA-binding domain superfamily/Winged helix DNA-binding domain"/>
    <property type="match status" value="1"/>
</dbReference>
<dbReference type="InterPro" id="IPR036390">
    <property type="entry name" value="WH_DNA-bd_sf"/>
</dbReference>
<feature type="domain" description="HTH marR-type" evidence="1">
    <location>
        <begin position="1"/>
        <end position="134"/>
    </location>
</feature>
<sequence>MQVSTGFNNYLDQKLRTEADIKLQDYSILLVLAKDLTADSEPEVVRMGELATELSVSPSRLTYQVDRLIQVGWINRQEVEQDRRGKGVYLTSAGLEKFTRAFEIHMGLVNSMVMDELSEHDKEVVLSTMLKIRAKISGNR</sequence>
<dbReference type="Proteomes" id="UP000600171">
    <property type="component" value="Unassembled WGS sequence"/>
</dbReference>
<dbReference type="GO" id="GO:0006950">
    <property type="term" value="P:response to stress"/>
    <property type="evidence" value="ECO:0007669"/>
    <property type="project" value="TreeGrafter"/>
</dbReference>
<reference evidence="2 3" key="1">
    <citation type="journal article" date="2014" name="Int. J. Syst. Evol. Microbiol.">
        <title>Complete genome sequence of Corynebacterium casei LMG S-19264T (=DSM 44701T), isolated from a smear-ripened cheese.</title>
        <authorList>
            <consortium name="US DOE Joint Genome Institute (JGI-PGF)"/>
            <person name="Walter F."/>
            <person name="Albersmeier A."/>
            <person name="Kalinowski J."/>
            <person name="Ruckert C."/>
        </authorList>
    </citation>
    <scope>NUCLEOTIDE SEQUENCE [LARGE SCALE GENOMIC DNA]</scope>
    <source>
        <strain evidence="2 3">CCM 8669</strain>
    </source>
</reference>
<accession>A0A917IXA2</accession>
<keyword evidence="3" id="KW-1185">Reference proteome</keyword>
<evidence type="ECO:0000313" key="2">
    <source>
        <dbReference type="EMBL" id="GGH66405.1"/>
    </source>
</evidence>
<dbReference type="InterPro" id="IPR039422">
    <property type="entry name" value="MarR/SlyA-like"/>
</dbReference>
<dbReference type="EMBL" id="BMDC01000004">
    <property type="protein sequence ID" value="GGH66405.1"/>
    <property type="molecule type" value="Genomic_DNA"/>
</dbReference>
<name>A0A917IXA2_9MICC</name>
<protein>
    <recommendedName>
        <fullName evidence="1">HTH marR-type domain-containing protein</fullName>
    </recommendedName>
</protein>
<dbReference type="SUPFAM" id="SSF46785">
    <property type="entry name" value="Winged helix' DNA-binding domain"/>
    <property type="match status" value="1"/>
</dbReference>
<evidence type="ECO:0000259" key="1">
    <source>
        <dbReference type="PROSITE" id="PS50995"/>
    </source>
</evidence>
<gene>
    <name evidence="2" type="ORF">GCM10007359_20540</name>
</gene>
<dbReference type="Pfam" id="PF01047">
    <property type="entry name" value="MarR"/>
    <property type="match status" value="1"/>
</dbReference>
<dbReference type="GO" id="GO:0003700">
    <property type="term" value="F:DNA-binding transcription factor activity"/>
    <property type="evidence" value="ECO:0007669"/>
    <property type="project" value="InterPro"/>
</dbReference>
<dbReference type="InterPro" id="IPR036388">
    <property type="entry name" value="WH-like_DNA-bd_sf"/>
</dbReference>
<dbReference type="PANTHER" id="PTHR33164">
    <property type="entry name" value="TRANSCRIPTIONAL REGULATOR, MARR FAMILY"/>
    <property type="match status" value="1"/>
</dbReference>
<dbReference type="PROSITE" id="PS50995">
    <property type="entry name" value="HTH_MARR_2"/>
    <property type="match status" value="1"/>
</dbReference>
<dbReference type="PANTHER" id="PTHR33164:SF43">
    <property type="entry name" value="HTH-TYPE TRANSCRIPTIONAL REPRESSOR YETL"/>
    <property type="match status" value="1"/>
</dbReference>
<dbReference type="SMART" id="SM00347">
    <property type="entry name" value="HTH_MARR"/>
    <property type="match status" value="1"/>
</dbReference>